<dbReference type="STRING" id="644358.A0A0C4DKV7"/>
<dbReference type="SUPFAM" id="SSF53335">
    <property type="entry name" value="S-adenosyl-L-methionine-dependent methyltransferases"/>
    <property type="match status" value="1"/>
</dbReference>
<keyword evidence="5" id="KW-1185">Reference proteome</keyword>
<dbReference type="CDD" id="cd02440">
    <property type="entry name" value="AdoMet_MTases"/>
    <property type="match status" value="1"/>
</dbReference>
<gene>
    <name evidence="3" type="ORF">MAPG_00389</name>
</gene>
<evidence type="ECO:0000256" key="2">
    <source>
        <dbReference type="SAM" id="MobiDB-lite"/>
    </source>
</evidence>
<dbReference type="EMBL" id="ADBL01000090">
    <property type="status" value="NOT_ANNOTATED_CDS"/>
    <property type="molecule type" value="Genomic_DNA"/>
</dbReference>
<protein>
    <recommendedName>
        <fullName evidence="6">Methyltransferase domain-containing protein</fullName>
    </recommendedName>
</protein>
<reference evidence="3" key="1">
    <citation type="submission" date="2010-05" db="EMBL/GenBank/DDBJ databases">
        <title>The Genome Sequence of Magnaporthe poae strain ATCC 64411.</title>
        <authorList>
            <consortium name="The Broad Institute Genome Sequencing Platform"/>
            <consortium name="Broad Institute Genome Sequencing Center for Infectious Disease"/>
            <person name="Ma L.-J."/>
            <person name="Dead R."/>
            <person name="Young S."/>
            <person name="Zeng Q."/>
            <person name="Koehrsen M."/>
            <person name="Alvarado L."/>
            <person name="Berlin A."/>
            <person name="Chapman S.B."/>
            <person name="Chen Z."/>
            <person name="Freedman E."/>
            <person name="Gellesch M."/>
            <person name="Goldberg J."/>
            <person name="Griggs A."/>
            <person name="Gujja S."/>
            <person name="Heilman E.R."/>
            <person name="Heiman D."/>
            <person name="Hepburn T."/>
            <person name="Howarth C."/>
            <person name="Jen D."/>
            <person name="Larson L."/>
            <person name="Mehta T."/>
            <person name="Neiman D."/>
            <person name="Pearson M."/>
            <person name="Roberts A."/>
            <person name="Saif S."/>
            <person name="Shea T."/>
            <person name="Shenoy N."/>
            <person name="Sisk P."/>
            <person name="Stolte C."/>
            <person name="Sykes S."/>
            <person name="Walk T."/>
            <person name="White J."/>
            <person name="Yandava C."/>
            <person name="Haas B."/>
            <person name="Nusbaum C."/>
            <person name="Birren B."/>
        </authorList>
    </citation>
    <scope>NUCLEOTIDE SEQUENCE</scope>
    <source>
        <strain evidence="3">ATCC 64411</strain>
    </source>
</reference>
<dbReference type="EMBL" id="GL876966">
    <property type="protein sequence ID" value="KLU81298.1"/>
    <property type="molecule type" value="Genomic_DNA"/>
</dbReference>
<sequence>MAEAPDVNHNGPPAAPDQNQQPAAPIEILATYLGRLYQVYPDPNQTPHYLFPADKAEHDRLDLFHHAINFALQGRHPAPESRVKEGSHVLDIGCGSGIWLIELAKKVGPMEGLHLVGVDLQMNQPPSIPYTVSFERADVEEPWTGNLAANAPYDYIHCQLMRGAIRSWPTFYGHVAAHLKPGTGVFEHTELDWTFRNDDFPLAPGLKQWNEEVSECMERHGAPLNPDPPGTRAALHAAGFVDIKEDAIMVPVSHWADDEFGRTIGRWFQLALIRSIWPMALAPLTRVGGRDEAYVEDLDDIAQEQIRSREWTTGLYCILYIWTAKIPPRD</sequence>
<evidence type="ECO:0000313" key="5">
    <source>
        <dbReference type="Proteomes" id="UP000011715"/>
    </source>
</evidence>
<evidence type="ECO:0000256" key="1">
    <source>
        <dbReference type="ARBA" id="ARBA00038158"/>
    </source>
</evidence>
<evidence type="ECO:0008006" key="6">
    <source>
        <dbReference type="Google" id="ProtNLM"/>
    </source>
</evidence>
<dbReference type="OrthoDB" id="2013972at2759"/>
<evidence type="ECO:0000313" key="3">
    <source>
        <dbReference type="EMBL" id="KLU81298.1"/>
    </source>
</evidence>
<dbReference type="OMA" id="MDIEEPW"/>
<dbReference type="AlphaFoldDB" id="A0A0C4DKV7"/>
<dbReference type="Proteomes" id="UP000011715">
    <property type="component" value="Unassembled WGS sequence"/>
</dbReference>
<dbReference type="InterPro" id="IPR029063">
    <property type="entry name" value="SAM-dependent_MTases_sf"/>
</dbReference>
<reference evidence="4" key="4">
    <citation type="journal article" date="2015" name="G3 (Bethesda)">
        <title>Genome sequences of three phytopathogenic species of the Magnaporthaceae family of fungi.</title>
        <authorList>
            <person name="Okagaki L.H."/>
            <person name="Nunes C.C."/>
            <person name="Sailsbery J."/>
            <person name="Clay B."/>
            <person name="Brown D."/>
            <person name="John T."/>
            <person name="Oh Y."/>
            <person name="Young N."/>
            <person name="Fitzgerald M."/>
            <person name="Haas B.J."/>
            <person name="Zeng Q."/>
            <person name="Young S."/>
            <person name="Adiconis X."/>
            <person name="Fan L."/>
            <person name="Levin J.Z."/>
            <person name="Mitchell T.K."/>
            <person name="Okubara P.A."/>
            <person name="Farman M.L."/>
            <person name="Kohn L.M."/>
            <person name="Birren B."/>
            <person name="Ma L.-J."/>
            <person name="Dean R.A."/>
        </authorList>
    </citation>
    <scope>NUCLEOTIDE SEQUENCE</scope>
    <source>
        <strain evidence="4">ATCC 64411 / 73-15</strain>
    </source>
</reference>
<dbReference type="Gene3D" id="3.40.50.150">
    <property type="entry name" value="Vaccinia Virus protein VP39"/>
    <property type="match status" value="1"/>
</dbReference>
<dbReference type="PANTHER" id="PTHR43591">
    <property type="entry name" value="METHYLTRANSFERASE"/>
    <property type="match status" value="1"/>
</dbReference>
<dbReference type="EnsemblFungi" id="MAPG_00389T0">
    <property type="protein sequence ID" value="MAPG_00389T0"/>
    <property type="gene ID" value="MAPG_00389"/>
</dbReference>
<reference evidence="3" key="3">
    <citation type="submission" date="2011-03" db="EMBL/GenBank/DDBJ databases">
        <title>Annotation of Magnaporthe poae ATCC 64411.</title>
        <authorList>
            <person name="Ma L.-J."/>
            <person name="Dead R."/>
            <person name="Young S.K."/>
            <person name="Zeng Q."/>
            <person name="Gargeya S."/>
            <person name="Fitzgerald M."/>
            <person name="Haas B."/>
            <person name="Abouelleil A."/>
            <person name="Alvarado L."/>
            <person name="Arachchi H.M."/>
            <person name="Berlin A."/>
            <person name="Brown A."/>
            <person name="Chapman S.B."/>
            <person name="Chen Z."/>
            <person name="Dunbar C."/>
            <person name="Freedman E."/>
            <person name="Gearin G."/>
            <person name="Gellesch M."/>
            <person name="Goldberg J."/>
            <person name="Griggs A."/>
            <person name="Gujja S."/>
            <person name="Heiman D."/>
            <person name="Howarth C."/>
            <person name="Larson L."/>
            <person name="Lui A."/>
            <person name="MacDonald P.J.P."/>
            <person name="Mehta T."/>
            <person name="Montmayeur A."/>
            <person name="Murphy C."/>
            <person name="Neiman D."/>
            <person name="Pearson M."/>
            <person name="Priest M."/>
            <person name="Roberts A."/>
            <person name="Saif S."/>
            <person name="Shea T."/>
            <person name="Shenoy N."/>
            <person name="Sisk P."/>
            <person name="Stolte C."/>
            <person name="Sykes S."/>
            <person name="Yandava C."/>
            <person name="Wortman J."/>
            <person name="Nusbaum C."/>
            <person name="Birren B."/>
        </authorList>
    </citation>
    <scope>NUCLEOTIDE SEQUENCE</scope>
    <source>
        <strain evidence="3">ATCC 64411</strain>
    </source>
</reference>
<evidence type="ECO:0000313" key="4">
    <source>
        <dbReference type="EnsemblFungi" id="MAPG_00389T0"/>
    </source>
</evidence>
<dbReference type="Pfam" id="PF13489">
    <property type="entry name" value="Methyltransf_23"/>
    <property type="match status" value="1"/>
</dbReference>
<reference evidence="5" key="2">
    <citation type="submission" date="2010-05" db="EMBL/GenBank/DDBJ databases">
        <title>The genome sequence of Magnaporthe poae strain ATCC 64411.</title>
        <authorList>
            <person name="Ma L.-J."/>
            <person name="Dead R."/>
            <person name="Young S."/>
            <person name="Zeng Q."/>
            <person name="Koehrsen M."/>
            <person name="Alvarado L."/>
            <person name="Berlin A."/>
            <person name="Chapman S.B."/>
            <person name="Chen Z."/>
            <person name="Freedman E."/>
            <person name="Gellesch M."/>
            <person name="Goldberg J."/>
            <person name="Griggs A."/>
            <person name="Gujja S."/>
            <person name="Heilman E.R."/>
            <person name="Heiman D."/>
            <person name="Hepburn T."/>
            <person name="Howarth C."/>
            <person name="Jen D."/>
            <person name="Larson L."/>
            <person name="Mehta T."/>
            <person name="Neiman D."/>
            <person name="Pearson M."/>
            <person name="Roberts A."/>
            <person name="Saif S."/>
            <person name="Shea T."/>
            <person name="Shenoy N."/>
            <person name="Sisk P."/>
            <person name="Stolte C."/>
            <person name="Sykes S."/>
            <person name="Walk T."/>
            <person name="White J."/>
            <person name="Yandava C."/>
            <person name="Haas B."/>
            <person name="Nusbaum C."/>
            <person name="Birren B."/>
        </authorList>
    </citation>
    <scope>NUCLEOTIDE SEQUENCE [LARGE SCALE GENOMIC DNA]</scope>
    <source>
        <strain evidence="5">ATCC 64411 / 73-15</strain>
    </source>
</reference>
<reference evidence="4" key="5">
    <citation type="submission" date="2015-06" db="UniProtKB">
        <authorList>
            <consortium name="EnsemblFungi"/>
        </authorList>
    </citation>
    <scope>IDENTIFICATION</scope>
    <source>
        <strain evidence="4">ATCC 64411</strain>
    </source>
</reference>
<proteinExistence type="inferred from homology"/>
<feature type="region of interest" description="Disordered" evidence="2">
    <location>
        <begin position="1"/>
        <end position="22"/>
    </location>
</feature>
<comment type="similarity">
    <text evidence="1">Belongs to the methyltransferase superfamily. LaeA methyltransferase family.</text>
</comment>
<dbReference type="GO" id="GO:0008168">
    <property type="term" value="F:methyltransferase activity"/>
    <property type="evidence" value="ECO:0007669"/>
    <property type="project" value="TreeGrafter"/>
</dbReference>
<dbReference type="VEuPathDB" id="FungiDB:MAPG_00389"/>
<name>A0A0C4DKV7_MAGP6</name>
<dbReference type="eggNOG" id="ENOG502QQMC">
    <property type="taxonomic scope" value="Eukaryota"/>
</dbReference>
<organism evidence="4 5">
    <name type="scientific">Magnaporthiopsis poae (strain ATCC 64411 / 73-15)</name>
    <name type="common">Kentucky bluegrass fungus</name>
    <name type="synonym">Magnaporthe poae</name>
    <dbReference type="NCBI Taxonomy" id="644358"/>
    <lineage>
        <taxon>Eukaryota</taxon>
        <taxon>Fungi</taxon>
        <taxon>Dikarya</taxon>
        <taxon>Ascomycota</taxon>
        <taxon>Pezizomycotina</taxon>
        <taxon>Sordariomycetes</taxon>
        <taxon>Sordariomycetidae</taxon>
        <taxon>Magnaporthales</taxon>
        <taxon>Magnaporthaceae</taxon>
        <taxon>Magnaporthiopsis</taxon>
    </lineage>
</organism>
<dbReference type="PANTHER" id="PTHR43591:SF24">
    <property type="entry name" value="2-METHOXY-6-POLYPRENYL-1,4-BENZOQUINOL METHYLASE, MITOCHONDRIAL"/>
    <property type="match status" value="1"/>
</dbReference>
<accession>A0A0C4DKV7</accession>